<keyword evidence="1" id="KW-0812">Transmembrane</keyword>
<sequence length="181" mass="18294">MEGERNVGGSEFWCRGSMTVVGAVVCTVIIGVFGTLVAVGSKVVDSRKADRAADLSALAAAYALQETIADGDHVIATTAPINADPGNAVPDPGLENAAPMSSTVNASPEFSSASTTREFSTVTSTPPESSTACALAQQVATENSASLRSCTFEDEDVIVSVEVSGPHSPFTATASARAGPA</sequence>
<dbReference type="HOGENOM" id="CLU_1486698_0_0_11"/>
<keyword evidence="1" id="KW-1133">Transmembrane helix</keyword>
<evidence type="ECO:0000313" key="3">
    <source>
        <dbReference type="EMBL" id="ACR18700.1"/>
    </source>
</evidence>
<accession>C4LLJ5</accession>
<evidence type="ECO:0000256" key="1">
    <source>
        <dbReference type="SAM" id="Phobius"/>
    </source>
</evidence>
<dbReference type="InterPro" id="IPR028087">
    <property type="entry name" value="Tad_N"/>
</dbReference>
<organism evidence="3 4">
    <name type="scientific">Corynebacterium kroppenstedtii (strain DSM 44385 / JCM 11950 / CIP 105744 / CCUG 35717)</name>
    <dbReference type="NCBI Taxonomy" id="645127"/>
    <lineage>
        <taxon>Bacteria</taxon>
        <taxon>Bacillati</taxon>
        <taxon>Actinomycetota</taxon>
        <taxon>Actinomycetes</taxon>
        <taxon>Mycobacteriales</taxon>
        <taxon>Corynebacteriaceae</taxon>
        <taxon>Corynebacterium</taxon>
    </lineage>
</organism>
<dbReference type="AlphaFoldDB" id="C4LLJ5"/>
<dbReference type="KEGG" id="ckp:ckrop_1992"/>
<reference evidence="3 4" key="1">
    <citation type="journal article" date="2008" name="J. Biotechnol.">
        <title>Ultrafast pyrosequencing of Corynebacterium kroppenstedtii DSM44385 revealed insights into the physiology of a lipophilic corynebacterium that lacks mycolic acids.</title>
        <authorList>
            <person name="Tauch A."/>
            <person name="Schneider J."/>
            <person name="Szczepanowski R."/>
            <person name="Tilker A."/>
            <person name="Viehoever P."/>
            <person name="Gartemann K.-H."/>
            <person name="Arnold W."/>
            <person name="Blom J."/>
            <person name="Brinkrolf K."/>
            <person name="Brune I."/>
            <person name="Goetker S."/>
            <person name="Weisshaar B."/>
            <person name="Goesmann A."/>
            <person name="Droege M."/>
            <person name="Puehler A."/>
        </authorList>
    </citation>
    <scope>NUCLEOTIDE SEQUENCE [LARGE SCALE GENOMIC DNA]</scope>
    <source>
        <strain evidence="4">DSM 44385 / JCM 11950 / CIP 105744 / CCUG 35717</strain>
    </source>
</reference>
<dbReference type="OrthoDB" id="9965835at2"/>
<evidence type="ECO:0000259" key="2">
    <source>
        <dbReference type="Pfam" id="PF13400"/>
    </source>
</evidence>
<name>C4LLJ5_CORK4</name>
<proteinExistence type="predicted"/>
<gene>
    <name evidence="3" type="ordered locus">ckrop_1992</name>
</gene>
<evidence type="ECO:0000313" key="4">
    <source>
        <dbReference type="Proteomes" id="UP000001473"/>
    </source>
</evidence>
<keyword evidence="1" id="KW-0472">Membrane</keyword>
<dbReference type="STRING" id="645127.ckrop_1992"/>
<feature type="domain" description="Putative Flp pilus-assembly TadG-like N-terminal" evidence="2">
    <location>
        <begin position="16"/>
        <end position="61"/>
    </location>
</feature>
<keyword evidence="4" id="KW-1185">Reference proteome</keyword>
<protein>
    <recommendedName>
        <fullName evidence="2">Putative Flp pilus-assembly TadG-like N-terminal domain-containing protein</fullName>
    </recommendedName>
</protein>
<dbReference type="EMBL" id="CP001620">
    <property type="protein sequence ID" value="ACR18700.1"/>
    <property type="molecule type" value="Genomic_DNA"/>
</dbReference>
<dbReference type="Pfam" id="PF13400">
    <property type="entry name" value="Tad"/>
    <property type="match status" value="1"/>
</dbReference>
<feature type="transmembrane region" description="Helical" evidence="1">
    <location>
        <begin position="20"/>
        <end position="39"/>
    </location>
</feature>
<dbReference type="Proteomes" id="UP000001473">
    <property type="component" value="Chromosome"/>
</dbReference>